<reference evidence="2" key="1">
    <citation type="journal article" date="2020" name="Phytopathology">
        <title>Genome Sequence Resources of Colletotrichum truncatum, C. plurivorum, C. musicola, and C. sojae: Four Species Pathogenic to Soybean (Glycine max).</title>
        <authorList>
            <person name="Rogerio F."/>
            <person name="Boufleur T.R."/>
            <person name="Ciampi-Guillardi M."/>
            <person name="Sukno S.A."/>
            <person name="Thon M.R."/>
            <person name="Massola Junior N.S."/>
            <person name="Baroncelli R."/>
        </authorList>
    </citation>
    <scope>NUCLEOTIDE SEQUENCE</scope>
    <source>
        <strain evidence="2">LFN0074</strain>
    </source>
</reference>
<comment type="caution">
    <text evidence="2">The sequence shown here is derived from an EMBL/GenBank/DDBJ whole genome shotgun (WGS) entry which is preliminary data.</text>
</comment>
<evidence type="ECO:0000313" key="2">
    <source>
        <dbReference type="EMBL" id="KAF6806566.1"/>
    </source>
</evidence>
<protein>
    <submittedName>
        <fullName evidence="2">Uncharacterized protein</fullName>
    </submittedName>
</protein>
<proteinExistence type="predicted"/>
<organism evidence="2 3">
    <name type="scientific">Colletotrichum musicola</name>
    <dbReference type="NCBI Taxonomy" id="2175873"/>
    <lineage>
        <taxon>Eukaryota</taxon>
        <taxon>Fungi</taxon>
        <taxon>Dikarya</taxon>
        <taxon>Ascomycota</taxon>
        <taxon>Pezizomycotina</taxon>
        <taxon>Sordariomycetes</taxon>
        <taxon>Hypocreomycetidae</taxon>
        <taxon>Glomerellales</taxon>
        <taxon>Glomerellaceae</taxon>
        <taxon>Colletotrichum</taxon>
        <taxon>Colletotrichum orchidearum species complex</taxon>
    </lineage>
</organism>
<keyword evidence="3" id="KW-1185">Reference proteome</keyword>
<sequence length="101" mass="9842">MCLPFSSKKHTNESDYKPRPVMGDARLYNNQKTYGTSGGNYWGHTRTSRGHRSGYSHHYGGGAGFTGGFVSSGGGDCGGGGSGGGGGGCGGGDGGGGGGGC</sequence>
<dbReference type="Proteomes" id="UP000639643">
    <property type="component" value="Unassembled WGS sequence"/>
</dbReference>
<feature type="region of interest" description="Disordered" evidence="1">
    <location>
        <begin position="1"/>
        <end position="24"/>
    </location>
</feature>
<dbReference type="EMBL" id="WIGM01001018">
    <property type="protein sequence ID" value="KAF6806566.1"/>
    <property type="molecule type" value="Genomic_DNA"/>
</dbReference>
<name>A0A8H6MSJ1_9PEZI</name>
<dbReference type="AlphaFoldDB" id="A0A8H6MSJ1"/>
<evidence type="ECO:0000313" key="3">
    <source>
        <dbReference type="Proteomes" id="UP000639643"/>
    </source>
</evidence>
<gene>
    <name evidence="2" type="ORF">CMUS01_14324</name>
</gene>
<evidence type="ECO:0000256" key="1">
    <source>
        <dbReference type="SAM" id="MobiDB-lite"/>
    </source>
</evidence>
<accession>A0A8H6MSJ1</accession>